<keyword evidence="1" id="KW-0812">Transmembrane</keyword>
<reference evidence="3" key="1">
    <citation type="journal article" date="2019" name="Int. J. Syst. Evol. Microbiol.">
        <title>The Global Catalogue of Microorganisms (GCM) 10K type strain sequencing project: providing services to taxonomists for standard genome sequencing and annotation.</title>
        <authorList>
            <consortium name="The Broad Institute Genomics Platform"/>
            <consortium name="The Broad Institute Genome Sequencing Center for Infectious Disease"/>
            <person name="Wu L."/>
            <person name="Ma J."/>
        </authorList>
    </citation>
    <scope>NUCLEOTIDE SEQUENCE [LARGE SCALE GENOMIC DNA]</scope>
    <source>
        <strain evidence="3">CCM 8936</strain>
    </source>
</reference>
<dbReference type="EMBL" id="JBHTOI010000025">
    <property type="protein sequence ID" value="MFD1417877.1"/>
    <property type="molecule type" value="Genomic_DNA"/>
</dbReference>
<keyword evidence="1" id="KW-1133">Transmembrane helix</keyword>
<name>A0ABW4BTS4_9LACO</name>
<keyword evidence="3" id="KW-1185">Reference proteome</keyword>
<proteinExistence type="predicted"/>
<gene>
    <name evidence="2" type="ORF">ACFQ42_03765</name>
</gene>
<keyword evidence="1" id="KW-0472">Membrane</keyword>
<evidence type="ECO:0000256" key="1">
    <source>
        <dbReference type="SAM" id="Phobius"/>
    </source>
</evidence>
<dbReference type="RefSeq" id="WP_125678346.1">
    <property type="nucleotide sequence ID" value="NZ_JBHTOI010000025.1"/>
</dbReference>
<sequence>MIKRDGFVLAESVVSLFIMLLVATTLTICLGEEYKQINLWEQRISAHKLMLINLNSKQTVSEQTVKNQKYFYDRNENSLKIQSNGEVFQVGW</sequence>
<feature type="transmembrane region" description="Helical" evidence="1">
    <location>
        <begin position="6"/>
        <end position="30"/>
    </location>
</feature>
<evidence type="ECO:0000313" key="3">
    <source>
        <dbReference type="Proteomes" id="UP001597251"/>
    </source>
</evidence>
<accession>A0ABW4BTS4</accession>
<comment type="caution">
    <text evidence="2">The sequence shown here is derived from an EMBL/GenBank/DDBJ whole genome shotgun (WGS) entry which is preliminary data.</text>
</comment>
<evidence type="ECO:0000313" key="2">
    <source>
        <dbReference type="EMBL" id="MFD1417877.1"/>
    </source>
</evidence>
<dbReference type="Proteomes" id="UP001597251">
    <property type="component" value="Unassembled WGS sequence"/>
</dbReference>
<evidence type="ECO:0008006" key="4">
    <source>
        <dbReference type="Google" id="ProtNLM"/>
    </source>
</evidence>
<organism evidence="2 3">
    <name type="scientific">Companilactobacillus keshanensis</name>
    <dbReference type="NCBI Taxonomy" id="2486003"/>
    <lineage>
        <taxon>Bacteria</taxon>
        <taxon>Bacillati</taxon>
        <taxon>Bacillota</taxon>
        <taxon>Bacilli</taxon>
        <taxon>Lactobacillales</taxon>
        <taxon>Lactobacillaceae</taxon>
        <taxon>Companilactobacillus</taxon>
    </lineage>
</organism>
<protein>
    <recommendedName>
        <fullName evidence="4">Type II secretion system protein</fullName>
    </recommendedName>
</protein>